<feature type="compositionally biased region" description="Low complexity" evidence="5">
    <location>
        <begin position="7"/>
        <end position="21"/>
    </location>
</feature>
<dbReference type="PANTHER" id="PTHR13989">
    <property type="entry name" value="REPLICATION PROTEIN A-RELATED"/>
    <property type="match status" value="1"/>
</dbReference>
<evidence type="ECO:0000256" key="2">
    <source>
        <dbReference type="ARBA" id="ARBA00007815"/>
    </source>
</evidence>
<feature type="region of interest" description="Disordered" evidence="5">
    <location>
        <begin position="167"/>
        <end position="191"/>
    </location>
</feature>
<dbReference type="GO" id="GO:0006289">
    <property type="term" value="P:nucleotide-excision repair"/>
    <property type="evidence" value="ECO:0007669"/>
    <property type="project" value="TreeGrafter"/>
</dbReference>
<dbReference type="Proteomes" id="UP001218218">
    <property type="component" value="Unassembled WGS sequence"/>
</dbReference>
<dbReference type="EMBL" id="JARIHO010000023">
    <property type="protein sequence ID" value="KAJ7343412.1"/>
    <property type="molecule type" value="Genomic_DNA"/>
</dbReference>
<evidence type="ECO:0000256" key="5">
    <source>
        <dbReference type="SAM" id="MobiDB-lite"/>
    </source>
</evidence>
<feature type="compositionally biased region" description="Low complexity" evidence="5">
    <location>
        <begin position="170"/>
        <end position="184"/>
    </location>
</feature>
<feature type="domain" description="Replication protein A C-terminal" evidence="6">
    <location>
        <begin position="171"/>
        <end position="261"/>
    </location>
</feature>
<gene>
    <name evidence="7" type="ORF">DFH08DRAFT_872629</name>
</gene>
<evidence type="ECO:0000259" key="6">
    <source>
        <dbReference type="Pfam" id="PF08784"/>
    </source>
</evidence>
<protein>
    <submittedName>
        <fullName evidence="7">Replication protein A, subunit RPA32</fullName>
    </submittedName>
</protein>
<comment type="caution">
    <text evidence="7">The sequence shown here is derived from an EMBL/GenBank/DDBJ whole genome shotgun (WGS) entry which is preliminary data.</text>
</comment>
<dbReference type="PANTHER" id="PTHR13989:SF16">
    <property type="entry name" value="REPLICATION PROTEIN A2"/>
    <property type="match status" value="1"/>
</dbReference>
<evidence type="ECO:0000256" key="3">
    <source>
        <dbReference type="ARBA" id="ARBA00023125"/>
    </source>
</evidence>
<dbReference type="GO" id="GO:0000724">
    <property type="term" value="P:double-strand break repair via homologous recombination"/>
    <property type="evidence" value="ECO:0007669"/>
    <property type="project" value="TreeGrafter"/>
</dbReference>
<comment type="similarity">
    <text evidence="2">Belongs to the replication factor A protein 2 family.</text>
</comment>
<evidence type="ECO:0000313" key="7">
    <source>
        <dbReference type="EMBL" id="KAJ7343412.1"/>
    </source>
</evidence>
<accession>A0AAD7ENQ9</accession>
<proteinExistence type="inferred from homology"/>
<keyword evidence="8" id="KW-1185">Reference proteome</keyword>
<dbReference type="InterPro" id="IPR036388">
    <property type="entry name" value="WH-like_DNA-bd_sf"/>
</dbReference>
<dbReference type="InterPro" id="IPR036390">
    <property type="entry name" value="WH_DNA-bd_sf"/>
</dbReference>
<feature type="region of interest" description="Disordered" evidence="5">
    <location>
        <begin position="1"/>
        <end position="32"/>
    </location>
</feature>
<name>A0AAD7ENQ9_9AGAR</name>
<dbReference type="GO" id="GO:0000781">
    <property type="term" value="C:chromosome, telomeric region"/>
    <property type="evidence" value="ECO:0007669"/>
    <property type="project" value="TreeGrafter"/>
</dbReference>
<dbReference type="Gene3D" id="2.40.50.140">
    <property type="entry name" value="Nucleic acid-binding proteins"/>
    <property type="match status" value="1"/>
</dbReference>
<dbReference type="Gene3D" id="1.10.10.10">
    <property type="entry name" value="Winged helix-like DNA-binding domain superfamily/Winged helix DNA-binding domain"/>
    <property type="match status" value="1"/>
</dbReference>
<evidence type="ECO:0000313" key="8">
    <source>
        <dbReference type="Proteomes" id="UP001218218"/>
    </source>
</evidence>
<organism evidence="7 8">
    <name type="scientific">Mycena albidolilacea</name>
    <dbReference type="NCBI Taxonomy" id="1033008"/>
    <lineage>
        <taxon>Eukaryota</taxon>
        <taxon>Fungi</taxon>
        <taxon>Dikarya</taxon>
        <taxon>Basidiomycota</taxon>
        <taxon>Agaricomycotina</taxon>
        <taxon>Agaricomycetes</taxon>
        <taxon>Agaricomycetidae</taxon>
        <taxon>Agaricales</taxon>
        <taxon>Marasmiineae</taxon>
        <taxon>Mycenaceae</taxon>
        <taxon>Mycena</taxon>
    </lineage>
</organism>
<keyword evidence="3" id="KW-0238">DNA-binding</keyword>
<dbReference type="Pfam" id="PF08784">
    <property type="entry name" value="RPA_C"/>
    <property type="match status" value="1"/>
</dbReference>
<sequence length="268" mass="29297">MSGYNNSQAGGWSPGSQGSPSTAKSQAAQSLRPVTLAQVRKATQMHSDADWVIDKHPIGQITVVAELFYHAAYATNRNFGIDDGTARMEVKMWLETPEDQLDAIWRGLTLSKHQGGVKPVFVRVTGSIKTHNNKRHIHASNIRLVKDPSEVYFHILEVISTNVTLQKGLPSSSGQPQEQQSTTSNADSHSAYTIQSRPSQAQKLFSPMADEVVHYLRTAPPNPEGIFVGDIARALGCNAMELSTTVDRLIDDGHIFTTIDDSHIQLAA</sequence>
<comment type="subcellular location">
    <subcellularLocation>
        <location evidence="1">Nucleus</location>
    </subcellularLocation>
</comment>
<dbReference type="GO" id="GO:0006260">
    <property type="term" value="P:DNA replication"/>
    <property type="evidence" value="ECO:0007669"/>
    <property type="project" value="TreeGrafter"/>
</dbReference>
<dbReference type="GO" id="GO:0003697">
    <property type="term" value="F:single-stranded DNA binding"/>
    <property type="evidence" value="ECO:0007669"/>
    <property type="project" value="TreeGrafter"/>
</dbReference>
<dbReference type="SUPFAM" id="SSF46785">
    <property type="entry name" value="Winged helix' DNA-binding domain"/>
    <property type="match status" value="1"/>
</dbReference>
<dbReference type="SUPFAM" id="SSF50249">
    <property type="entry name" value="Nucleic acid-binding proteins"/>
    <property type="match status" value="1"/>
</dbReference>
<keyword evidence="4" id="KW-0539">Nucleus</keyword>
<evidence type="ECO:0000256" key="4">
    <source>
        <dbReference type="ARBA" id="ARBA00023242"/>
    </source>
</evidence>
<dbReference type="GO" id="GO:0005662">
    <property type="term" value="C:DNA replication factor A complex"/>
    <property type="evidence" value="ECO:0007669"/>
    <property type="project" value="TreeGrafter"/>
</dbReference>
<dbReference type="InterPro" id="IPR014892">
    <property type="entry name" value="RPA_C"/>
</dbReference>
<evidence type="ECO:0000256" key="1">
    <source>
        <dbReference type="ARBA" id="ARBA00004123"/>
    </source>
</evidence>
<reference evidence="7" key="1">
    <citation type="submission" date="2023-03" db="EMBL/GenBank/DDBJ databases">
        <title>Massive genome expansion in bonnet fungi (Mycena s.s.) driven by repeated elements and novel gene families across ecological guilds.</title>
        <authorList>
            <consortium name="Lawrence Berkeley National Laboratory"/>
            <person name="Harder C.B."/>
            <person name="Miyauchi S."/>
            <person name="Viragh M."/>
            <person name="Kuo A."/>
            <person name="Thoen E."/>
            <person name="Andreopoulos B."/>
            <person name="Lu D."/>
            <person name="Skrede I."/>
            <person name="Drula E."/>
            <person name="Henrissat B."/>
            <person name="Morin E."/>
            <person name="Kohler A."/>
            <person name="Barry K."/>
            <person name="LaButti K."/>
            <person name="Morin E."/>
            <person name="Salamov A."/>
            <person name="Lipzen A."/>
            <person name="Mereny Z."/>
            <person name="Hegedus B."/>
            <person name="Baldrian P."/>
            <person name="Stursova M."/>
            <person name="Weitz H."/>
            <person name="Taylor A."/>
            <person name="Grigoriev I.V."/>
            <person name="Nagy L.G."/>
            <person name="Martin F."/>
            <person name="Kauserud H."/>
        </authorList>
    </citation>
    <scope>NUCLEOTIDE SEQUENCE</scope>
    <source>
        <strain evidence="7">CBHHK002</strain>
    </source>
</reference>
<dbReference type="AlphaFoldDB" id="A0AAD7ENQ9"/>
<dbReference type="InterPro" id="IPR040260">
    <property type="entry name" value="RFA2-like"/>
</dbReference>
<dbReference type="GO" id="GO:0035861">
    <property type="term" value="C:site of double-strand break"/>
    <property type="evidence" value="ECO:0007669"/>
    <property type="project" value="TreeGrafter"/>
</dbReference>
<dbReference type="InterPro" id="IPR012340">
    <property type="entry name" value="NA-bd_OB-fold"/>
</dbReference>